<feature type="region of interest" description="Disordered" evidence="1">
    <location>
        <begin position="145"/>
        <end position="180"/>
    </location>
</feature>
<evidence type="ECO:0000259" key="2">
    <source>
        <dbReference type="SMART" id="SM00976"/>
    </source>
</evidence>
<feature type="compositionally biased region" description="Basic and acidic residues" evidence="1">
    <location>
        <begin position="537"/>
        <end position="547"/>
    </location>
</feature>
<feature type="region of interest" description="Disordered" evidence="1">
    <location>
        <begin position="1197"/>
        <end position="1263"/>
    </location>
</feature>
<feature type="compositionally biased region" description="Acidic residues" evidence="1">
    <location>
        <begin position="669"/>
        <end position="679"/>
    </location>
</feature>
<evidence type="ECO:0000313" key="3">
    <source>
        <dbReference type="EMBL" id="PHH82058.1"/>
    </source>
</evidence>
<feature type="compositionally biased region" description="Basic and acidic residues" evidence="1">
    <location>
        <begin position="728"/>
        <end position="744"/>
    </location>
</feature>
<dbReference type="EMBL" id="NJEU01000080">
    <property type="protein sequence ID" value="PHH82058.1"/>
    <property type="molecule type" value="Genomic_DNA"/>
</dbReference>
<dbReference type="Gene3D" id="2.40.50.140">
    <property type="entry name" value="Nucleic acid-binding proteins"/>
    <property type="match status" value="1"/>
</dbReference>
<feature type="compositionally biased region" description="Acidic residues" evidence="1">
    <location>
        <begin position="548"/>
        <end position="604"/>
    </location>
</feature>
<dbReference type="Pfam" id="PF02765">
    <property type="entry name" value="POT1"/>
    <property type="match status" value="1"/>
</dbReference>
<dbReference type="GO" id="GO:0000781">
    <property type="term" value="C:chromosome, telomeric region"/>
    <property type="evidence" value="ECO:0007669"/>
    <property type="project" value="InterPro"/>
</dbReference>
<feature type="region of interest" description="Disordered" evidence="1">
    <location>
        <begin position="1010"/>
        <end position="1092"/>
    </location>
</feature>
<feature type="compositionally biased region" description="Acidic residues" evidence="1">
    <location>
        <begin position="507"/>
        <end position="521"/>
    </location>
</feature>
<feature type="compositionally biased region" description="Acidic residues" evidence="1">
    <location>
        <begin position="899"/>
        <end position="929"/>
    </location>
</feature>
<reference evidence="3 4" key="1">
    <citation type="submission" date="2017-06" db="EMBL/GenBank/DDBJ databases">
        <title>Ant-infecting Ophiocordyceps genomes reveal a high diversity of potential behavioral manipulation genes and a possible major role for enterotoxins.</title>
        <authorList>
            <person name="De Bekker C."/>
            <person name="Evans H.C."/>
            <person name="Brachmann A."/>
            <person name="Hughes D.P."/>
        </authorList>
    </citation>
    <scope>NUCLEOTIDE SEQUENCE [LARGE SCALE GENOMIC DNA]</scope>
    <source>
        <strain evidence="3 4">1348a</strain>
    </source>
</reference>
<accession>A0A2C5YVB6</accession>
<feature type="compositionally biased region" description="Polar residues" evidence="1">
    <location>
        <begin position="1044"/>
        <end position="1056"/>
    </location>
</feature>
<organism evidence="3 4">
    <name type="scientific">Ophiocordyceps australis</name>
    <dbReference type="NCBI Taxonomy" id="1399860"/>
    <lineage>
        <taxon>Eukaryota</taxon>
        <taxon>Fungi</taxon>
        <taxon>Dikarya</taxon>
        <taxon>Ascomycota</taxon>
        <taxon>Pezizomycotina</taxon>
        <taxon>Sordariomycetes</taxon>
        <taxon>Hypocreomycetidae</taxon>
        <taxon>Hypocreales</taxon>
        <taxon>Ophiocordycipitaceae</taxon>
        <taxon>Ophiocordyceps</taxon>
    </lineage>
</organism>
<dbReference type="InterPro" id="IPR012340">
    <property type="entry name" value="NA-bd_OB-fold"/>
</dbReference>
<feature type="region of interest" description="Disordered" evidence="1">
    <location>
        <begin position="246"/>
        <end position="293"/>
    </location>
</feature>
<feature type="compositionally biased region" description="Polar residues" evidence="1">
    <location>
        <begin position="1010"/>
        <end position="1021"/>
    </location>
</feature>
<feature type="region of interest" description="Disordered" evidence="1">
    <location>
        <begin position="1107"/>
        <end position="1141"/>
    </location>
</feature>
<evidence type="ECO:0000313" key="4">
    <source>
        <dbReference type="Proteomes" id="UP000224854"/>
    </source>
</evidence>
<feature type="domain" description="Telomeric single stranded DNA binding POT1/Cdc13" evidence="2">
    <location>
        <begin position="1335"/>
        <end position="1473"/>
    </location>
</feature>
<name>A0A2C5YVB6_9HYPO</name>
<feature type="compositionally biased region" description="Low complexity" evidence="1">
    <location>
        <begin position="1207"/>
        <end position="1218"/>
    </location>
</feature>
<dbReference type="OrthoDB" id="5363079at2759"/>
<feature type="compositionally biased region" description="Polar residues" evidence="1">
    <location>
        <begin position="246"/>
        <end position="257"/>
    </location>
</feature>
<protein>
    <recommendedName>
        <fullName evidence="2">Telomeric single stranded DNA binding POT1/Cdc13 domain-containing protein</fullName>
    </recommendedName>
</protein>
<proteinExistence type="predicted"/>
<feature type="region of interest" description="Disordered" evidence="1">
    <location>
        <begin position="836"/>
        <end position="971"/>
    </location>
</feature>
<dbReference type="Proteomes" id="UP000224854">
    <property type="component" value="Unassembled WGS sequence"/>
</dbReference>
<gene>
    <name evidence="3" type="ORF">CDD82_7139</name>
</gene>
<feature type="compositionally biased region" description="Basic and acidic residues" evidence="1">
    <location>
        <begin position="764"/>
        <end position="775"/>
    </location>
</feature>
<dbReference type="GO" id="GO:0003677">
    <property type="term" value="F:DNA binding"/>
    <property type="evidence" value="ECO:0007669"/>
    <property type="project" value="InterPro"/>
</dbReference>
<feature type="region of interest" description="Disordered" evidence="1">
    <location>
        <begin position="507"/>
        <end position="775"/>
    </location>
</feature>
<feature type="compositionally biased region" description="Acidic residues" evidence="1">
    <location>
        <begin position="625"/>
        <end position="641"/>
    </location>
</feature>
<keyword evidence="4" id="KW-1185">Reference proteome</keyword>
<comment type="caution">
    <text evidence="3">The sequence shown here is derived from an EMBL/GenBank/DDBJ whole genome shotgun (WGS) entry which is preliminary data.</text>
</comment>
<sequence>MSQKAAAVEVLDSSLPTPIAQLHPEIDEAASRVLHGVITITWPYSILTKSLAFILAERDFRLRSQTGQLRLELHGAAAKALADLGVGAGDEMRISLSGATWEEPQAKIRLPQGALKWQLKYSNRLLLKLLKVDTQENNVLQIDASEEEQDSSAPLNAHVDIALPPSPREPDSQQEQTTPRVTLAGSKRLASTSFEQDELASPAFLKRARVSYGSLFEGGIDSFDDNTEAKRRNRRRSRFSLGSTTWRYSSKSLSPEQSLELDEESDPGVEQPPKTDERAAVPAKADSSTKPLMVDDGCQTYEMELSPAVNASISVDSPLSASMTWQTPSRTLFGPGSDHQAASRLRNEQTGTYTALPFERLIDAKPNRFASPHTFDSRSAQQTTADAMQSFRNPVASQTTSGGDACSAQTLHIDPHLHLQDIHESNHPYYNMPQDERMEWQGSSAAPVYPQMRFQDASQQPIDAASNHPLILDHRVNVESIPRDSAASGTDGLTPTKQDRQMLEEDEYVEPENPEEVDQEISDEHSLDGGEIPGEDYDLRNYDRARDDDGDLESDDEPVSDDKDVDDAIIDFSDEDQDTHEDSQDFEAEESDYDDLDDAGEEEDARNKAYHQNALHGDYGIGASEADDSDENGEDHDESAEDGGFCYDSQYEYTPPPSAPKEQVFIDLISDDEEDDGDQAAELPPRQPTPQTRDSHQPLTIEANAHTTLSASEHQDDMGHVEVSAETGRNDDAQSIDTEERFISELEGSDGEPTSGIESQIGHSEAEPSTEVKDERIAPDFAIVEKAKNEGFCADVAKNGDFGNSEDLQADLGGVKIAADSNDARLSEETNVSITSDVAKDGLSPVTEQPASAQPLDADYEAVGQSGRGITGSHTPLRGGSQVLAPQGSLGVESAEAMQTDDDSDHDAESIEEDDGLFEADPSDTLMEDSADKRDSSVLGPNDEFDGNHDIMELDNSVPLYEQATPADQQQEQILAEGKDKEQRLVEAAHEVDVVQSGERSEELRETFNFQEAQKHATPQDNELEGSGAGPAAVGLLEPAQDVVASTSPESVFAQETEQESDVSEKGTLAKDTIVGSDSQARATGQEDEDNMTAEAQIMAEFIGSQSACNSVDKDSSKSGNKPWATEQDGGETCSTVESRRHYKHDPSISLAMGSKAAVPEQVEADKVAVSSELMVVAAKKGGAKDPSILLAKLHGAGGNLTEGTPSKKNSPSISSLSRQDDGHDPSVQLAMESEAASPGQTEAVKESIPPQGAPMTGRRRWSNDPSILLVKADGAESNVGENTPMTPRVTRSMASQADAAMTSPSIAGSMSDSEEVAMLQKELQAIHQTDLADFVLLRSLRSRHLLKKTVDVMAVCTHTPPQPHRPKHGPRDYMLELVLTDFSSTLAISVAHIFRPHMASLPVAHVGDVILLRQMEVISLKGRGHGLKDKEMSAWAVFEKDDKEMLPQIKGPPVEVTQAEVDYAQLLRRRWTMQDDRARARVDQATRKAIEAGKDDSK</sequence>
<dbReference type="InterPro" id="IPR011564">
    <property type="entry name" value="Telomer_end-bd_POT1/Cdc13"/>
</dbReference>
<dbReference type="SUPFAM" id="SSF50249">
    <property type="entry name" value="Nucleic acid-binding proteins"/>
    <property type="match status" value="1"/>
</dbReference>
<dbReference type="GO" id="GO:0000723">
    <property type="term" value="P:telomere maintenance"/>
    <property type="evidence" value="ECO:0007669"/>
    <property type="project" value="InterPro"/>
</dbReference>
<evidence type="ECO:0000256" key="1">
    <source>
        <dbReference type="SAM" id="MobiDB-lite"/>
    </source>
</evidence>
<dbReference type="SMART" id="SM00976">
    <property type="entry name" value="Telo_bind"/>
    <property type="match status" value="1"/>
</dbReference>